<dbReference type="Proteomes" id="UP000769528">
    <property type="component" value="Unassembled WGS sequence"/>
</dbReference>
<organism evidence="1 2">
    <name type="scientific">Wickerhamomyces mucosus</name>
    <dbReference type="NCBI Taxonomy" id="1378264"/>
    <lineage>
        <taxon>Eukaryota</taxon>
        <taxon>Fungi</taxon>
        <taxon>Dikarya</taxon>
        <taxon>Ascomycota</taxon>
        <taxon>Saccharomycotina</taxon>
        <taxon>Saccharomycetes</taxon>
        <taxon>Phaffomycetales</taxon>
        <taxon>Wickerhamomycetaceae</taxon>
        <taxon>Wickerhamomyces</taxon>
    </lineage>
</organism>
<comment type="caution">
    <text evidence="1">The sequence shown here is derived from an EMBL/GenBank/DDBJ whole genome shotgun (WGS) entry which is preliminary data.</text>
</comment>
<evidence type="ECO:0000313" key="1">
    <source>
        <dbReference type="EMBL" id="KAH3676023.1"/>
    </source>
</evidence>
<dbReference type="OrthoDB" id="4347at2759"/>
<evidence type="ECO:0008006" key="3">
    <source>
        <dbReference type="Google" id="ProtNLM"/>
    </source>
</evidence>
<dbReference type="PANTHER" id="PTHR28110:SF1">
    <property type="entry name" value="TRANSMEMBRANE PROTEIN"/>
    <property type="match status" value="1"/>
</dbReference>
<evidence type="ECO:0000313" key="2">
    <source>
        <dbReference type="Proteomes" id="UP000769528"/>
    </source>
</evidence>
<gene>
    <name evidence="1" type="ORF">WICMUC_002319</name>
</gene>
<dbReference type="PANTHER" id="PTHR28110">
    <property type="entry name" value="TRANSMEMBRANE PROTEIN"/>
    <property type="match status" value="1"/>
</dbReference>
<dbReference type="EMBL" id="JAEUBF010000681">
    <property type="protein sequence ID" value="KAH3676023.1"/>
    <property type="molecule type" value="Genomic_DNA"/>
</dbReference>
<reference evidence="1" key="2">
    <citation type="submission" date="2021-01" db="EMBL/GenBank/DDBJ databases">
        <authorList>
            <person name="Schikora-Tamarit M.A."/>
        </authorList>
    </citation>
    <scope>NUCLEOTIDE SEQUENCE</scope>
    <source>
        <strain evidence="1">CBS6341</strain>
    </source>
</reference>
<keyword evidence="2" id="KW-1185">Reference proteome</keyword>
<protein>
    <recommendedName>
        <fullName evidence="3">DUF218 domain-containing protein</fullName>
    </recommendedName>
</protein>
<accession>A0A9P8TDZ0</accession>
<dbReference type="InterPro" id="IPR055323">
    <property type="entry name" value="C57A10.07/YOR238W"/>
</dbReference>
<name>A0A9P8TDZ0_9ASCO</name>
<dbReference type="AlphaFoldDB" id="A0A9P8TDZ0"/>
<sequence>MSDSNIRHLIIVPGHGIFKGTNEGQNSSDWHLESFQIEGLDHLIFIEHIKKGIEILNSDLSNSTLIFTGGQTKFRAGPISEALSYYQVAERLGLITDENQNRINLEEYARDSFENVLFSISRFHEIHQNYPQKITIIGFEFKRSRFLDHHLPTLKFFNVEYIGFDPIPPYEENSKELIEYNSDLKNSEYQFAVKLFQIDPLGIQDKLGGKRLIRNPFKRYHGYIRTNPELKEFFEETNSGTINVNELPVPW</sequence>
<reference evidence="1" key="1">
    <citation type="journal article" date="2021" name="Open Biol.">
        <title>Shared evolutionary footprints suggest mitochondrial oxidative damage underlies multiple complex I losses in fungi.</title>
        <authorList>
            <person name="Schikora-Tamarit M.A."/>
            <person name="Marcet-Houben M."/>
            <person name="Nosek J."/>
            <person name="Gabaldon T."/>
        </authorList>
    </citation>
    <scope>NUCLEOTIDE SEQUENCE</scope>
    <source>
        <strain evidence="1">CBS6341</strain>
    </source>
</reference>
<proteinExistence type="predicted"/>
<dbReference type="GO" id="GO:0005737">
    <property type="term" value="C:cytoplasm"/>
    <property type="evidence" value="ECO:0007669"/>
    <property type="project" value="TreeGrafter"/>
</dbReference>